<evidence type="ECO:0000256" key="1">
    <source>
        <dbReference type="ARBA" id="ARBA00008558"/>
    </source>
</evidence>
<dbReference type="InterPro" id="IPR008928">
    <property type="entry name" value="6-hairpin_glycosidase_sf"/>
</dbReference>
<reference evidence="3" key="2">
    <citation type="submission" date="2024-05" db="EMBL/GenBank/DDBJ databases">
        <title>Rhodohalobacter halophilus gen. nov., sp. nov., a moderately halophilic member of the family Balneolaceae.</title>
        <authorList>
            <person name="Xia J."/>
        </authorList>
    </citation>
    <scope>NUCLEOTIDE SEQUENCE</scope>
    <source>
        <strain evidence="3">WB101</strain>
    </source>
</reference>
<keyword evidence="4" id="KW-1185">Reference proteome</keyword>
<keyword evidence="2" id="KW-0413">Isomerase</keyword>
<evidence type="ECO:0000313" key="4">
    <source>
        <dbReference type="Proteomes" id="UP001165366"/>
    </source>
</evidence>
<dbReference type="Proteomes" id="UP001165366">
    <property type="component" value="Unassembled WGS sequence"/>
</dbReference>
<dbReference type="InterPro" id="IPR012341">
    <property type="entry name" value="6hp_glycosidase-like_sf"/>
</dbReference>
<accession>A0ABS9KGJ4</accession>
<dbReference type="RefSeq" id="WP_237855331.1">
    <property type="nucleotide sequence ID" value="NZ_JAKLWS010000024.1"/>
</dbReference>
<sequence>MNSLFRNIFSKKREVSADAETLSRLKDEIEQLLVKEVDAWYPASIDTSYGGFYTDLDYKFEPDGDQKKTIIHQARHLWAISRACSRYPSNNSYREYADHGFSFISQKFWNNKSGGFYTESDRNGVLVRTDIPMSAFGQSFAIYGIVAYHRVSQKPEALKLAIDTFHWLENYMYDKEFKGYFSYIDQNRKIIERPGVGSVLDGNCLKGVNSILHLVEAYTELYKIWPDPLLRVRISELLDLIQSKMIQPKGYLHNYFDKDWTPVRIKKRTKSHVRNFLYLEHVSFGHDAEAAFLMSETAKLLKNRNSNKTLVKAKLLTDHSVTYGLDRRKGGLFKNGYYFDRRRKPTPMDRSKIWWIQAEALYTFLLFSSLFPKDEQNYFEIFHQQLLYIKKYFIDYKYGGWFEQELDKSQKQKRTPKSHEWKATYHTYRALENCVELLDEML</sequence>
<protein>
    <submittedName>
        <fullName evidence="3">AGE family epimerase/isomerase</fullName>
    </submittedName>
</protein>
<dbReference type="Pfam" id="PF07221">
    <property type="entry name" value="GlcNAc_2-epim"/>
    <property type="match status" value="1"/>
</dbReference>
<gene>
    <name evidence="3" type="ORF">L6773_15460</name>
</gene>
<comment type="similarity">
    <text evidence="1">Belongs to the N-acylglucosamine 2-epimerase family.</text>
</comment>
<name>A0ABS9KGJ4_9BACT</name>
<dbReference type="EMBL" id="JAKLWS010000024">
    <property type="protein sequence ID" value="MCG2589974.1"/>
    <property type="molecule type" value="Genomic_DNA"/>
</dbReference>
<proteinExistence type="inferred from homology"/>
<dbReference type="SUPFAM" id="SSF48208">
    <property type="entry name" value="Six-hairpin glycosidases"/>
    <property type="match status" value="1"/>
</dbReference>
<organism evidence="3 4">
    <name type="scientific">Rhodohalobacter sulfatireducens</name>
    <dbReference type="NCBI Taxonomy" id="2911366"/>
    <lineage>
        <taxon>Bacteria</taxon>
        <taxon>Pseudomonadati</taxon>
        <taxon>Balneolota</taxon>
        <taxon>Balneolia</taxon>
        <taxon>Balneolales</taxon>
        <taxon>Balneolaceae</taxon>
        <taxon>Rhodohalobacter</taxon>
    </lineage>
</organism>
<comment type="caution">
    <text evidence="3">The sequence shown here is derived from an EMBL/GenBank/DDBJ whole genome shotgun (WGS) entry which is preliminary data.</text>
</comment>
<reference evidence="3" key="1">
    <citation type="submission" date="2022-01" db="EMBL/GenBank/DDBJ databases">
        <authorList>
            <person name="Wang Y."/>
        </authorList>
    </citation>
    <scope>NUCLEOTIDE SEQUENCE</scope>
    <source>
        <strain evidence="3">WB101</strain>
    </source>
</reference>
<dbReference type="PANTHER" id="PTHR15108">
    <property type="entry name" value="N-ACYLGLUCOSAMINE-2-EPIMERASE"/>
    <property type="match status" value="1"/>
</dbReference>
<dbReference type="Gene3D" id="1.50.10.10">
    <property type="match status" value="1"/>
</dbReference>
<evidence type="ECO:0000313" key="3">
    <source>
        <dbReference type="EMBL" id="MCG2589974.1"/>
    </source>
</evidence>
<dbReference type="InterPro" id="IPR010819">
    <property type="entry name" value="AGE/CE"/>
</dbReference>
<evidence type="ECO:0000256" key="2">
    <source>
        <dbReference type="ARBA" id="ARBA00023235"/>
    </source>
</evidence>